<organism evidence="1">
    <name type="scientific">OCS116 cluster bacterium</name>
    <dbReference type="NCBI Taxonomy" id="2030921"/>
    <lineage>
        <taxon>Bacteria</taxon>
        <taxon>Pseudomonadati</taxon>
        <taxon>Pseudomonadota</taxon>
        <taxon>Alphaproteobacteria</taxon>
        <taxon>OCS116 cluster</taxon>
    </lineage>
</organism>
<gene>
    <name evidence="1" type="ORF">COB13_02870</name>
</gene>
<protein>
    <submittedName>
        <fullName evidence="1">Uncharacterized protein</fullName>
    </submittedName>
</protein>
<dbReference type="EMBL" id="NVUS01000003">
    <property type="protein sequence ID" value="PCJ02902.1"/>
    <property type="molecule type" value="Genomic_DNA"/>
</dbReference>
<evidence type="ECO:0000313" key="1">
    <source>
        <dbReference type="EMBL" id="PCJ02902.1"/>
    </source>
</evidence>
<dbReference type="AlphaFoldDB" id="A0A2A4Z7G4"/>
<reference key="1">
    <citation type="submission" date="2017-08" db="EMBL/GenBank/DDBJ databases">
        <title>A dynamic microbial community with high functional redundancy inhabits the cold, oxic subseafloor aquifer.</title>
        <authorList>
            <person name="Tully B.J."/>
            <person name="Wheat C.G."/>
            <person name="Glazer B.T."/>
            <person name="Huber J.A."/>
        </authorList>
    </citation>
    <scope>NUCLEOTIDE SEQUENCE [LARGE SCALE GENOMIC DNA]</scope>
</reference>
<accession>A0A2A4Z7G4</accession>
<proteinExistence type="predicted"/>
<reference evidence="1" key="2">
    <citation type="journal article" date="2018" name="ISME J.">
        <title>A dynamic microbial community with high functional redundancy inhabits the cold, oxic subseafloor aquifer.</title>
        <authorList>
            <person name="Tully B.J."/>
            <person name="Wheat C.G."/>
            <person name="Glazer B.T."/>
            <person name="Huber J.A."/>
        </authorList>
    </citation>
    <scope>NUCLEOTIDE SEQUENCE</scope>
    <source>
        <strain evidence="1">NORP83</strain>
    </source>
</reference>
<name>A0A2A4Z7G4_9PROT</name>
<comment type="caution">
    <text evidence="1">The sequence shown here is derived from an EMBL/GenBank/DDBJ whole genome shotgun (WGS) entry which is preliminary data.</text>
</comment>
<sequence>MESNTSMTEVLGNEFKVNMWDFWQPEGHFFDLIRDKNAINAMVADVGGKEVADGNVTSTAKIQKKIIDDFLIGTGREQVLDWMPNYMKFPFEAYTKSGAGDLSDNAKLAERLTK</sequence>